<dbReference type="SMART" id="SM00320">
    <property type="entry name" value="WD40"/>
    <property type="match status" value="2"/>
</dbReference>
<reference evidence="4 5" key="1">
    <citation type="journal article" date="2008" name="Nature">
        <title>Genome analysis of the platypus reveals unique signatures of evolution.</title>
        <authorList>
            <person name="Warren W.C."/>
            <person name="Hillier L.W."/>
            <person name="Marshall Graves J.A."/>
            <person name="Birney E."/>
            <person name="Ponting C.P."/>
            <person name="Grutzner F."/>
            <person name="Belov K."/>
            <person name="Miller W."/>
            <person name="Clarke L."/>
            <person name="Chinwalla A.T."/>
            <person name="Yang S.P."/>
            <person name="Heger A."/>
            <person name="Locke D.P."/>
            <person name="Miethke P."/>
            <person name="Waters P.D."/>
            <person name="Veyrunes F."/>
            <person name="Fulton L."/>
            <person name="Fulton B."/>
            <person name="Graves T."/>
            <person name="Wallis J."/>
            <person name="Puente X.S."/>
            <person name="Lopez-Otin C."/>
            <person name="Ordonez G.R."/>
            <person name="Eichler E.E."/>
            <person name="Chen L."/>
            <person name="Cheng Z."/>
            <person name="Deakin J.E."/>
            <person name="Alsop A."/>
            <person name="Thompson K."/>
            <person name="Kirby P."/>
            <person name="Papenfuss A.T."/>
            <person name="Wakefield M.J."/>
            <person name="Olender T."/>
            <person name="Lancet D."/>
            <person name="Huttley G.A."/>
            <person name="Smit A.F."/>
            <person name="Pask A."/>
            <person name="Temple-Smith P."/>
            <person name="Batzer M.A."/>
            <person name="Walker J.A."/>
            <person name="Konkel M.K."/>
            <person name="Harris R.S."/>
            <person name="Whittington C.M."/>
            <person name="Wong E.S."/>
            <person name="Gemmell N.J."/>
            <person name="Buschiazzo E."/>
            <person name="Vargas Jentzsch I.M."/>
            <person name="Merkel A."/>
            <person name="Schmitz J."/>
            <person name="Zemann A."/>
            <person name="Churakov G."/>
            <person name="Kriegs J.O."/>
            <person name="Brosius J."/>
            <person name="Murchison E.P."/>
            <person name="Sachidanandam R."/>
            <person name="Smith C."/>
            <person name="Hannon G.J."/>
            <person name="Tsend-Ayush E."/>
            <person name="McMillan D."/>
            <person name="Attenborough R."/>
            <person name="Rens W."/>
            <person name="Ferguson-Smith M."/>
            <person name="Lefevre C.M."/>
            <person name="Sharp J.A."/>
            <person name="Nicholas K.R."/>
            <person name="Ray D.A."/>
            <person name="Kube M."/>
            <person name="Reinhardt R."/>
            <person name="Pringle T.H."/>
            <person name="Taylor J."/>
            <person name="Jones R.C."/>
            <person name="Nixon B."/>
            <person name="Dacheux J.L."/>
            <person name="Niwa H."/>
            <person name="Sekita Y."/>
            <person name="Huang X."/>
            <person name="Stark A."/>
            <person name="Kheradpour P."/>
            <person name="Kellis M."/>
            <person name="Flicek P."/>
            <person name="Chen Y."/>
            <person name="Webber C."/>
            <person name="Hardison R."/>
            <person name="Nelson J."/>
            <person name="Hallsworth-Pepin K."/>
            <person name="Delehaunty K."/>
            <person name="Markovic C."/>
            <person name="Minx P."/>
            <person name="Feng Y."/>
            <person name="Kremitzki C."/>
            <person name="Mitreva M."/>
            <person name="Glasscock J."/>
            <person name="Wylie T."/>
            <person name="Wohldmann P."/>
            <person name="Thiru P."/>
            <person name="Nhan M.N."/>
            <person name="Pohl C.S."/>
            <person name="Smith S.M."/>
            <person name="Hou S."/>
            <person name="Nefedov M."/>
            <person name="de Jong P.J."/>
            <person name="Renfree M.B."/>
            <person name="Mardis E.R."/>
            <person name="Wilson R.K."/>
        </authorList>
    </citation>
    <scope>NUCLEOTIDE SEQUENCE [LARGE SCALE GENOMIC DNA]</scope>
    <source>
        <strain evidence="4 5">Glennie</strain>
    </source>
</reference>
<proteinExistence type="predicted"/>
<dbReference type="PANTHER" id="PTHR15622">
    <property type="entry name" value="WD40 REPEAT PROTEIN"/>
    <property type="match status" value="1"/>
</dbReference>
<keyword evidence="1" id="KW-0833">Ubl conjugation pathway</keyword>
<protein>
    <submittedName>
        <fullName evidence="4">WD repeat and SOCS box containing 2</fullName>
    </submittedName>
</protein>
<gene>
    <name evidence="4" type="primary">WSB2</name>
</gene>
<feature type="compositionally biased region" description="Gly residues" evidence="3">
    <location>
        <begin position="121"/>
        <end position="130"/>
    </location>
</feature>
<accession>A0A6I8NUR1</accession>
<dbReference type="Bgee" id="ENSOANG00000042725">
    <property type="expression patterns" value="Expressed in adult mammalian kidney and 7 other cell types or tissues"/>
</dbReference>
<evidence type="ECO:0000256" key="1">
    <source>
        <dbReference type="ARBA" id="ARBA00022786"/>
    </source>
</evidence>
<dbReference type="GeneTree" id="ENSGT00890000139406"/>
<feature type="region of interest" description="Disordered" evidence="3">
    <location>
        <begin position="1"/>
        <end position="107"/>
    </location>
</feature>
<evidence type="ECO:0000313" key="5">
    <source>
        <dbReference type="Proteomes" id="UP000002279"/>
    </source>
</evidence>
<keyword evidence="5" id="KW-1185">Reference proteome</keyword>
<evidence type="ECO:0000256" key="3">
    <source>
        <dbReference type="SAM" id="MobiDB-lite"/>
    </source>
</evidence>
<feature type="compositionally biased region" description="Gly residues" evidence="3">
    <location>
        <begin position="39"/>
        <end position="49"/>
    </location>
</feature>
<name>A0A6I8NUR1_ORNAN</name>
<dbReference type="Gene3D" id="2.130.10.10">
    <property type="entry name" value="YVTN repeat-like/Quinoprotein amine dehydrogenase"/>
    <property type="match status" value="2"/>
</dbReference>
<dbReference type="InterPro" id="IPR051983">
    <property type="entry name" value="WSB_SOCS-box_domain"/>
</dbReference>
<feature type="compositionally biased region" description="Pro residues" evidence="3">
    <location>
        <begin position="13"/>
        <end position="35"/>
    </location>
</feature>
<feature type="repeat" description="WD" evidence="2">
    <location>
        <begin position="192"/>
        <end position="233"/>
    </location>
</feature>
<keyword evidence="2" id="KW-0853">WD repeat</keyword>
<organism evidence="4 5">
    <name type="scientific">Ornithorhynchus anatinus</name>
    <name type="common">Duckbill platypus</name>
    <dbReference type="NCBI Taxonomy" id="9258"/>
    <lineage>
        <taxon>Eukaryota</taxon>
        <taxon>Metazoa</taxon>
        <taxon>Chordata</taxon>
        <taxon>Craniata</taxon>
        <taxon>Vertebrata</taxon>
        <taxon>Euteleostomi</taxon>
        <taxon>Mammalia</taxon>
        <taxon>Monotremata</taxon>
        <taxon>Ornithorhynchidae</taxon>
        <taxon>Ornithorhynchus</taxon>
    </lineage>
</organism>
<dbReference type="InterPro" id="IPR036322">
    <property type="entry name" value="WD40_repeat_dom_sf"/>
</dbReference>
<dbReference type="PROSITE" id="PS50082">
    <property type="entry name" value="WD_REPEATS_2"/>
    <property type="match status" value="2"/>
</dbReference>
<dbReference type="PROSITE" id="PS50294">
    <property type="entry name" value="WD_REPEATS_REGION"/>
    <property type="match status" value="2"/>
</dbReference>
<feature type="region of interest" description="Disordered" evidence="3">
    <location>
        <begin position="117"/>
        <end position="136"/>
    </location>
</feature>
<dbReference type="InterPro" id="IPR001680">
    <property type="entry name" value="WD40_rpt"/>
</dbReference>
<sequence length="353" mass="37229">SGPPVAAPALQSPRPPAVAPPPAPRPLPPSPPPPRGGRGHVTGSGGCGSRPGSRIRTGGRWGGAARSDRGSAGPGARPARPPASPPFTPAGLAPGPRRTRTRPPEAPLLHGAALLPRAGRRGPGAAGGAEAGPTAPAGLEVELRDVERGLLPRRRLVRLVSGSLPRQAHPVAPRRALALLWSMRSYTLIRRLEGHRSSVVSCDFSPDSALLVTASYDTDVIMWDPYTGERLRTLSHVAARPVADVGGEVHAGSLRSVCFSPEGLYLATVADDRFLRIWALERRDPIAFAPMTNGLCCTFFPHGGIVATGCIRTEGGKSTGGEKRRSTWWVRWVDVPPPPFSFEQGQKTHTPPS</sequence>
<dbReference type="PANTHER" id="PTHR15622:SF1">
    <property type="entry name" value="WD REPEAT AND SOCS BOX-CONTAINING PROTEIN 2"/>
    <property type="match status" value="1"/>
</dbReference>
<dbReference type="SUPFAM" id="SSF50978">
    <property type="entry name" value="WD40 repeat-like"/>
    <property type="match status" value="1"/>
</dbReference>
<dbReference type="InterPro" id="IPR015943">
    <property type="entry name" value="WD40/YVTN_repeat-like_dom_sf"/>
</dbReference>
<evidence type="ECO:0000313" key="4">
    <source>
        <dbReference type="Ensembl" id="ENSOANP00000045039.1"/>
    </source>
</evidence>
<feature type="compositionally biased region" description="Pro residues" evidence="3">
    <location>
        <begin position="79"/>
        <end position="88"/>
    </location>
</feature>
<reference evidence="4" key="3">
    <citation type="submission" date="2025-09" db="UniProtKB">
        <authorList>
            <consortium name="Ensembl"/>
        </authorList>
    </citation>
    <scope>IDENTIFICATION</scope>
    <source>
        <strain evidence="4">Glennie</strain>
    </source>
</reference>
<evidence type="ECO:0000256" key="2">
    <source>
        <dbReference type="PROSITE-ProRule" id="PRU00221"/>
    </source>
</evidence>
<feature type="repeat" description="WD" evidence="2">
    <location>
        <begin position="247"/>
        <end position="288"/>
    </location>
</feature>
<dbReference type="Proteomes" id="UP000002279">
    <property type="component" value="Chromosome 2"/>
</dbReference>
<dbReference type="Pfam" id="PF00400">
    <property type="entry name" value="WD40"/>
    <property type="match status" value="2"/>
</dbReference>
<dbReference type="AlphaFoldDB" id="A0A6I8NUR1"/>
<dbReference type="Ensembl" id="ENSOANT00000063419.1">
    <property type="protein sequence ID" value="ENSOANP00000045039.1"/>
    <property type="gene ID" value="ENSOANG00000042725.1"/>
</dbReference>
<reference evidence="4" key="2">
    <citation type="submission" date="2025-08" db="UniProtKB">
        <authorList>
            <consortium name="Ensembl"/>
        </authorList>
    </citation>
    <scope>IDENTIFICATION</scope>
    <source>
        <strain evidence="4">Glennie</strain>
    </source>
</reference>